<dbReference type="AlphaFoldDB" id="A0A9D7F8K6"/>
<evidence type="ECO:0000313" key="2">
    <source>
        <dbReference type="Proteomes" id="UP000886602"/>
    </source>
</evidence>
<name>A0A9D7F8K6_9RHOO</name>
<gene>
    <name evidence="1" type="ORF">IPJ48_13480</name>
</gene>
<protein>
    <submittedName>
        <fullName evidence="1">Uncharacterized protein</fullName>
    </submittedName>
</protein>
<accession>A0A9D7F8K6</accession>
<comment type="caution">
    <text evidence="1">The sequence shown here is derived from an EMBL/GenBank/DDBJ whole genome shotgun (WGS) entry which is preliminary data.</text>
</comment>
<dbReference type="Proteomes" id="UP000886602">
    <property type="component" value="Unassembled WGS sequence"/>
</dbReference>
<evidence type="ECO:0000313" key="1">
    <source>
        <dbReference type="EMBL" id="MBK7424012.1"/>
    </source>
</evidence>
<proteinExistence type="predicted"/>
<dbReference type="EMBL" id="JADJNC010000022">
    <property type="protein sequence ID" value="MBK7424012.1"/>
    <property type="molecule type" value="Genomic_DNA"/>
</dbReference>
<organism evidence="1 2">
    <name type="scientific">Candidatus Propionivibrio dominans</name>
    <dbReference type="NCBI Taxonomy" id="2954373"/>
    <lineage>
        <taxon>Bacteria</taxon>
        <taxon>Pseudomonadati</taxon>
        <taxon>Pseudomonadota</taxon>
        <taxon>Betaproteobacteria</taxon>
        <taxon>Rhodocyclales</taxon>
        <taxon>Rhodocyclaceae</taxon>
        <taxon>Propionivibrio</taxon>
    </lineage>
</organism>
<reference evidence="1" key="1">
    <citation type="submission" date="2020-10" db="EMBL/GenBank/DDBJ databases">
        <title>Connecting structure to function with the recovery of over 1000 high-quality activated sludge metagenome-assembled genomes encoding full-length rRNA genes using long-read sequencing.</title>
        <authorList>
            <person name="Singleton C.M."/>
            <person name="Petriglieri F."/>
            <person name="Kristensen J.M."/>
            <person name="Kirkegaard R.H."/>
            <person name="Michaelsen T.Y."/>
            <person name="Andersen M.H."/>
            <person name="Karst S.M."/>
            <person name="Dueholm M.S."/>
            <person name="Nielsen P.H."/>
            <person name="Albertsen M."/>
        </authorList>
    </citation>
    <scope>NUCLEOTIDE SEQUENCE</scope>
    <source>
        <strain evidence="1">EsbW_18-Q3-R4-48_MAXAC.044</strain>
    </source>
</reference>
<sequence length="104" mass="11299">MNAPLLARYRERIAGVLTGCDLIVITGTRPGACHAAGMTRFLNARHIRIFDDPHFAGPLGDRFRANAEKLAESGSAKIEYIAKAHLWKEDVVAAFINTGSDHPG</sequence>